<reference evidence="2" key="1">
    <citation type="submission" date="2014-11" db="EMBL/GenBank/DDBJ databases">
        <authorList>
            <person name="Amaro Gonzalez C."/>
        </authorList>
    </citation>
    <scope>NUCLEOTIDE SEQUENCE</scope>
</reference>
<dbReference type="AlphaFoldDB" id="A0A0E9QHT1"/>
<organism evidence="2">
    <name type="scientific">Anguilla anguilla</name>
    <name type="common">European freshwater eel</name>
    <name type="synonym">Muraena anguilla</name>
    <dbReference type="NCBI Taxonomy" id="7936"/>
    <lineage>
        <taxon>Eukaryota</taxon>
        <taxon>Metazoa</taxon>
        <taxon>Chordata</taxon>
        <taxon>Craniata</taxon>
        <taxon>Vertebrata</taxon>
        <taxon>Euteleostomi</taxon>
        <taxon>Actinopterygii</taxon>
        <taxon>Neopterygii</taxon>
        <taxon>Teleostei</taxon>
        <taxon>Anguilliformes</taxon>
        <taxon>Anguillidae</taxon>
        <taxon>Anguilla</taxon>
    </lineage>
</organism>
<protein>
    <submittedName>
        <fullName evidence="2">Uncharacterized protein</fullName>
    </submittedName>
</protein>
<reference evidence="2" key="2">
    <citation type="journal article" date="2015" name="Fish Shellfish Immunol.">
        <title>Early steps in the European eel (Anguilla anguilla)-Vibrio vulnificus interaction in the gills: Role of the RtxA13 toxin.</title>
        <authorList>
            <person name="Callol A."/>
            <person name="Pajuelo D."/>
            <person name="Ebbesson L."/>
            <person name="Teles M."/>
            <person name="MacKenzie S."/>
            <person name="Amaro C."/>
        </authorList>
    </citation>
    <scope>NUCLEOTIDE SEQUENCE</scope>
</reference>
<feature type="region of interest" description="Disordered" evidence="1">
    <location>
        <begin position="13"/>
        <end position="38"/>
    </location>
</feature>
<dbReference type="EMBL" id="GBXM01092682">
    <property type="protein sequence ID" value="JAH15895.1"/>
    <property type="molecule type" value="Transcribed_RNA"/>
</dbReference>
<name>A0A0E9QHT1_ANGAN</name>
<accession>A0A0E9QHT1</accession>
<sequence length="38" mass="4531">MMMTDFHLSEARAITENEKHVPQLAEPCSTERHKRHRL</sequence>
<proteinExistence type="predicted"/>
<evidence type="ECO:0000313" key="2">
    <source>
        <dbReference type="EMBL" id="JAH15895.1"/>
    </source>
</evidence>
<evidence type="ECO:0000256" key="1">
    <source>
        <dbReference type="SAM" id="MobiDB-lite"/>
    </source>
</evidence>